<organism evidence="11">
    <name type="scientific">Arabidopsis lyrata subsp. lyrata</name>
    <name type="common">Lyre-leaved rock-cress</name>
    <dbReference type="NCBI Taxonomy" id="81972"/>
    <lineage>
        <taxon>Eukaryota</taxon>
        <taxon>Viridiplantae</taxon>
        <taxon>Streptophyta</taxon>
        <taxon>Embryophyta</taxon>
        <taxon>Tracheophyta</taxon>
        <taxon>Spermatophyta</taxon>
        <taxon>Magnoliopsida</taxon>
        <taxon>eudicotyledons</taxon>
        <taxon>Gunneridae</taxon>
        <taxon>Pentapetalae</taxon>
        <taxon>rosids</taxon>
        <taxon>malvids</taxon>
        <taxon>Brassicales</taxon>
        <taxon>Brassicaceae</taxon>
        <taxon>Camelineae</taxon>
        <taxon>Arabidopsis</taxon>
    </lineage>
</organism>
<evidence type="ECO:0000256" key="2">
    <source>
        <dbReference type="ARBA" id="ARBA00005748"/>
    </source>
</evidence>
<feature type="transmembrane region" description="Helical" evidence="8">
    <location>
        <begin position="209"/>
        <end position="228"/>
    </location>
</feature>
<dbReference type="Pfam" id="PF10225">
    <property type="entry name" value="NEMP"/>
    <property type="match status" value="1"/>
</dbReference>
<dbReference type="GO" id="GO:0005637">
    <property type="term" value="C:nuclear inner membrane"/>
    <property type="evidence" value="ECO:0007669"/>
    <property type="project" value="UniProtKB-SubCell"/>
</dbReference>
<keyword evidence="7" id="KW-0539">Nucleus</keyword>
<dbReference type="eggNOG" id="ENOG502RZXQ">
    <property type="taxonomic scope" value="Eukaryota"/>
</dbReference>
<reference evidence="11" key="1">
    <citation type="journal article" date="2011" name="Nat. Genet.">
        <title>The Arabidopsis lyrata genome sequence and the basis of rapid genome size change.</title>
        <authorList>
            <person name="Hu T.T."/>
            <person name="Pattyn P."/>
            <person name="Bakker E.G."/>
            <person name="Cao J."/>
            <person name="Cheng J.-F."/>
            <person name="Clark R.M."/>
            <person name="Fahlgren N."/>
            <person name="Fawcett J.A."/>
            <person name="Grimwood J."/>
            <person name="Gundlach H."/>
            <person name="Haberer G."/>
            <person name="Hollister J.D."/>
            <person name="Ossowski S."/>
            <person name="Ottilar R.P."/>
            <person name="Salamov A.A."/>
            <person name="Schneeberger K."/>
            <person name="Spannagl M."/>
            <person name="Wang X."/>
            <person name="Yang L."/>
            <person name="Nasrallah M.E."/>
            <person name="Bergelson J."/>
            <person name="Carrington J.C."/>
            <person name="Gaut B.S."/>
            <person name="Schmutz J."/>
            <person name="Mayer K.F.X."/>
            <person name="Van de Peer Y."/>
            <person name="Grigoriev I.V."/>
            <person name="Nordborg M."/>
            <person name="Weigel D."/>
            <person name="Guo Y.-L."/>
        </authorList>
    </citation>
    <scope>NUCLEOTIDE SEQUENCE [LARGE SCALE GENOMIC DNA]</scope>
    <source>
        <strain evidence="11">cv. MN47</strain>
    </source>
</reference>
<dbReference type="Gramene" id="Al_scaffold_0007_841">
    <property type="protein sequence ID" value="Al_scaffold_0007_841"/>
    <property type="gene ID" value="Al_scaffold_0007_841"/>
</dbReference>
<feature type="transmembrane region" description="Helical" evidence="8">
    <location>
        <begin position="329"/>
        <end position="346"/>
    </location>
</feature>
<gene>
    <name evidence="10" type="ORF">ARALYDRAFT_656786</name>
</gene>
<feature type="transmembrane region" description="Helical" evidence="8">
    <location>
        <begin position="179"/>
        <end position="203"/>
    </location>
</feature>
<evidence type="ECO:0000256" key="7">
    <source>
        <dbReference type="ARBA" id="ARBA00023242"/>
    </source>
</evidence>
<comment type="subcellular location">
    <subcellularLocation>
        <location evidence="1">Nucleus inner membrane</location>
        <topology evidence="1">Multi-pass membrane protein</topology>
        <orientation evidence="1">Nucleoplasmic side</orientation>
    </subcellularLocation>
</comment>
<keyword evidence="3 8" id="KW-0812">Transmembrane</keyword>
<keyword evidence="6 8" id="KW-0472">Membrane</keyword>
<keyword evidence="11" id="KW-1185">Reference proteome</keyword>
<evidence type="ECO:0000256" key="3">
    <source>
        <dbReference type="ARBA" id="ARBA00022692"/>
    </source>
</evidence>
<feature type="chain" id="PRO_5003102917" evidence="9">
    <location>
        <begin position="23"/>
        <end position="633"/>
    </location>
</feature>
<dbReference type="HOGENOM" id="CLU_432361_0_0_1"/>
<comment type="similarity">
    <text evidence="2">Belongs to the NEMP family.</text>
</comment>
<keyword evidence="5 8" id="KW-1133">Transmembrane helix</keyword>
<feature type="transmembrane region" description="Helical" evidence="8">
    <location>
        <begin position="235"/>
        <end position="251"/>
    </location>
</feature>
<dbReference type="AlphaFoldDB" id="D7MA36"/>
<evidence type="ECO:0000256" key="6">
    <source>
        <dbReference type="ARBA" id="ARBA00023136"/>
    </source>
</evidence>
<protein>
    <submittedName>
        <fullName evidence="10">Predicted protein</fullName>
    </submittedName>
</protein>
<feature type="transmembrane region" description="Helical" evidence="8">
    <location>
        <begin position="553"/>
        <end position="570"/>
    </location>
</feature>
<evidence type="ECO:0000256" key="8">
    <source>
        <dbReference type="SAM" id="Phobius"/>
    </source>
</evidence>
<sequence>MGDLLLLRVIGIVFALSSLVSSEELLVVGETKELLVTPSLVVKVNGSSRLKQDLNTLCERIRVHGFPRFKHVDKYAHSLKLMVHVLTGGNTSTTHVCFHRDLSLGIGMCPDDQWEKVSNGSWFQTMSLFDHKILDVRISSSSKVTMKVSTVEEWFMIRIVFLILGTLLLSSANSLSRSVAFYYTCVLTVGSILGVLVLLFQGLKRLPTGLGSSALFLYSSVVVVFFVLSLTPPTTFYPTVGLGGVCFRYVPELFHSMLILMELDEGIPESVALGLWLHLHFVGLSLGLFTVKRFVLDKDGSIDVSTSNFVSWSVWTSAAVLIFQSSMDHLLGGGALISIIVMTSMLKKSTRLMTFLGRVHEIMMNLLQGILDAAGQIVPVSICEYWRRFCEYTGNFSFEPQTEGRWEEGVLVYYMRGRVQKTFTSHQENISDAVMLENADSMSIIHQSREESLQPQRYSETLAEACASDPRDTTIQPSPTSSAQNPSVVDLRASQAFIPVVSFVNAITPKHIGAAIDASEHARMFTALAIALVVILSHLGFSSLGNIVSFRPVFLLLLTDATIVLGRFLLSHRGDSSTASGTVMSGQGIVDQVGNALETVMMMKKIMDALLMDFSLYAVILICGLLVTQSIFP</sequence>
<feature type="transmembrane region" description="Helical" evidence="8">
    <location>
        <begin position="303"/>
        <end position="323"/>
    </location>
</feature>
<evidence type="ECO:0000313" key="11">
    <source>
        <dbReference type="Proteomes" id="UP000008694"/>
    </source>
</evidence>
<dbReference type="InterPro" id="IPR019358">
    <property type="entry name" value="NEMP_fam"/>
</dbReference>
<feature type="transmembrane region" description="Helical" evidence="8">
    <location>
        <begin position="610"/>
        <end position="632"/>
    </location>
</feature>
<evidence type="ECO:0000256" key="9">
    <source>
        <dbReference type="SAM" id="SignalP"/>
    </source>
</evidence>
<dbReference type="STRING" id="81972.D7MA36"/>
<accession>D7MA36</accession>
<proteinExistence type="inferred from homology"/>
<feature type="signal peptide" evidence="9">
    <location>
        <begin position="1"/>
        <end position="22"/>
    </location>
</feature>
<dbReference type="PANTHER" id="PTHR31587:SF4">
    <property type="entry name" value="TRANSMEMBRANE PROTEIN (DUF2215)"/>
    <property type="match status" value="1"/>
</dbReference>
<feature type="transmembrane region" description="Helical" evidence="8">
    <location>
        <begin position="271"/>
        <end position="291"/>
    </location>
</feature>
<evidence type="ECO:0000313" key="10">
    <source>
        <dbReference type="EMBL" id="EFH45527.1"/>
    </source>
</evidence>
<feature type="transmembrane region" description="Helical" evidence="8">
    <location>
        <begin position="524"/>
        <end position="541"/>
    </location>
</feature>
<dbReference type="EMBL" id="GL348719">
    <property type="protein sequence ID" value="EFH45527.1"/>
    <property type="molecule type" value="Genomic_DNA"/>
</dbReference>
<evidence type="ECO:0000256" key="4">
    <source>
        <dbReference type="ARBA" id="ARBA00022729"/>
    </source>
</evidence>
<keyword evidence="4 9" id="KW-0732">Signal</keyword>
<dbReference type="PANTHER" id="PTHR31587">
    <property type="entry name" value="TRANSMEMBRANE PROTEIN (DUF2215)"/>
    <property type="match status" value="1"/>
</dbReference>
<evidence type="ECO:0000256" key="1">
    <source>
        <dbReference type="ARBA" id="ARBA00004575"/>
    </source>
</evidence>
<name>D7MA36_ARALL</name>
<dbReference type="Proteomes" id="UP000008694">
    <property type="component" value="Unassembled WGS sequence"/>
</dbReference>
<evidence type="ECO:0000256" key="5">
    <source>
        <dbReference type="ARBA" id="ARBA00022989"/>
    </source>
</evidence>
<feature type="transmembrane region" description="Helical" evidence="8">
    <location>
        <begin position="154"/>
        <end position="172"/>
    </location>
</feature>